<gene>
    <name evidence="1" type="ORF">PQ456_22440</name>
</gene>
<proteinExistence type="predicted"/>
<accession>A0AAX3M142</accession>
<evidence type="ECO:0000313" key="1">
    <source>
        <dbReference type="EMBL" id="WCT55871.1"/>
    </source>
</evidence>
<protein>
    <submittedName>
        <fullName evidence="1">Uncharacterized protein</fullName>
    </submittedName>
</protein>
<dbReference type="Proteomes" id="UP001220509">
    <property type="component" value="Chromosome"/>
</dbReference>
<evidence type="ECO:0000313" key="2">
    <source>
        <dbReference type="Proteomes" id="UP001220509"/>
    </source>
</evidence>
<name>A0AAX3M142_9BACL</name>
<keyword evidence="2" id="KW-1185">Reference proteome</keyword>
<dbReference type="EMBL" id="CP117416">
    <property type="protein sequence ID" value="WCT55871.1"/>
    <property type="molecule type" value="Genomic_DNA"/>
</dbReference>
<reference evidence="1 2" key="1">
    <citation type="submission" date="2023-02" db="EMBL/GenBank/DDBJ databases">
        <title>Genome sequence of Paenibacillus kyungheensis KACC 18744.</title>
        <authorList>
            <person name="Kim S."/>
            <person name="Heo J."/>
            <person name="Kwon S.-W."/>
        </authorList>
    </citation>
    <scope>NUCLEOTIDE SEQUENCE [LARGE SCALE GENOMIC DNA]</scope>
    <source>
        <strain evidence="1 2">KACC 18744</strain>
    </source>
</reference>
<organism evidence="1 2">
    <name type="scientific">Paenibacillus kyungheensis</name>
    <dbReference type="NCBI Taxonomy" id="1452732"/>
    <lineage>
        <taxon>Bacteria</taxon>
        <taxon>Bacillati</taxon>
        <taxon>Bacillota</taxon>
        <taxon>Bacilli</taxon>
        <taxon>Bacillales</taxon>
        <taxon>Paenibacillaceae</taxon>
        <taxon>Paenibacillus</taxon>
    </lineage>
</organism>
<sequence>MFVRLFVNAKSETEARVVLEKVFRIFSPILENKEIKKIEPYWKMDEVYIVEITMLISENQTESKLNRILECIANKWIRFGDPVTELLASDTTENCIFMLEGIKMINIQFE</sequence>
<dbReference type="RefSeq" id="WP_273614218.1">
    <property type="nucleotide sequence ID" value="NZ_CP117416.1"/>
</dbReference>
<dbReference type="KEGG" id="pka:PQ456_22440"/>
<dbReference type="AlphaFoldDB" id="A0AAX3M142"/>